<dbReference type="GeneTree" id="ENSGT00940000158652"/>
<keyword evidence="5" id="KW-1185">Reference proteome</keyword>
<dbReference type="GO" id="GO:0031616">
    <property type="term" value="C:spindle pole centrosome"/>
    <property type="evidence" value="ECO:0007669"/>
    <property type="project" value="TreeGrafter"/>
</dbReference>
<keyword evidence="3" id="KW-0472">Membrane</keyword>
<protein>
    <submittedName>
        <fullName evidence="4">Discs, large (Drosophila) homolog-associated protein 5</fullName>
    </submittedName>
</protein>
<dbReference type="GO" id="GO:0007346">
    <property type="term" value="P:regulation of mitotic cell cycle"/>
    <property type="evidence" value="ECO:0007669"/>
    <property type="project" value="TreeGrafter"/>
</dbReference>
<feature type="compositionally biased region" description="Polar residues" evidence="2">
    <location>
        <begin position="372"/>
        <end position="385"/>
    </location>
</feature>
<keyword evidence="3" id="KW-0812">Transmembrane</keyword>
<dbReference type="GO" id="GO:0008017">
    <property type="term" value="F:microtubule binding"/>
    <property type="evidence" value="ECO:0007669"/>
    <property type="project" value="TreeGrafter"/>
</dbReference>
<name>A0A3Q0R278_AMPCI</name>
<dbReference type="GO" id="GO:0023052">
    <property type="term" value="P:signaling"/>
    <property type="evidence" value="ECO:0007669"/>
    <property type="project" value="InterPro"/>
</dbReference>
<proteinExistence type="inferred from homology"/>
<dbReference type="GO" id="GO:0005737">
    <property type="term" value="C:cytoplasm"/>
    <property type="evidence" value="ECO:0007669"/>
    <property type="project" value="TreeGrafter"/>
</dbReference>
<dbReference type="GO" id="GO:0005634">
    <property type="term" value="C:nucleus"/>
    <property type="evidence" value="ECO:0007669"/>
    <property type="project" value="TreeGrafter"/>
</dbReference>
<organism evidence="4 5">
    <name type="scientific">Amphilophus citrinellus</name>
    <name type="common">Midas cichlid</name>
    <name type="synonym">Cichlasoma citrinellum</name>
    <dbReference type="NCBI Taxonomy" id="61819"/>
    <lineage>
        <taxon>Eukaryota</taxon>
        <taxon>Metazoa</taxon>
        <taxon>Chordata</taxon>
        <taxon>Craniata</taxon>
        <taxon>Vertebrata</taxon>
        <taxon>Euteleostomi</taxon>
        <taxon>Actinopterygii</taxon>
        <taxon>Neopterygii</taxon>
        <taxon>Teleostei</taxon>
        <taxon>Neoteleostei</taxon>
        <taxon>Acanthomorphata</taxon>
        <taxon>Ovalentaria</taxon>
        <taxon>Cichlomorphae</taxon>
        <taxon>Cichliformes</taxon>
        <taxon>Cichlidae</taxon>
        <taxon>New World cichlids</taxon>
        <taxon>Cichlasomatinae</taxon>
        <taxon>Heroini</taxon>
        <taxon>Amphilophus</taxon>
    </lineage>
</organism>
<dbReference type="PANTHER" id="PTHR12353:SF1">
    <property type="entry name" value="DISKS LARGE-ASSOCIATED PROTEIN 5"/>
    <property type="match status" value="1"/>
</dbReference>
<reference evidence="4" key="2">
    <citation type="submission" date="2025-09" db="UniProtKB">
        <authorList>
            <consortium name="Ensembl"/>
        </authorList>
    </citation>
    <scope>IDENTIFICATION</scope>
</reference>
<evidence type="ECO:0000313" key="4">
    <source>
        <dbReference type="Ensembl" id="ENSACIP00000003510.1"/>
    </source>
</evidence>
<evidence type="ECO:0000256" key="1">
    <source>
        <dbReference type="ARBA" id="ARBA00008839"/>
    </source>
</evidence>
<dbReference type="GO" id="GO:0007052">
    <property type="term" value="P:mitotic spindle organization"/>
    <property type="evidence" value="ECO:0007669"/>
    <property type="project" value="TreeGrafter"/>
</dbReference>
<sequence length="554" mass="63643">MQSTVPLIHCVPLLIKSRYLIMESRFAHLRERDTSVSMLRVKMSRRRSQSQKENRERTVNTRRQLDKLPELEMSSLDASMAMANISTIQDKTQNNLICALTHAFSSTAKAVEERIKQLERWKERKALEKEKEKRERDRKGVFKIGLYHPQNMIASLPAVPDASTRVKEVRRDLSKEHFTLFIVKHVCESHRFQPFFFFFFFFFFLKENSKCVCLFPPSDIRTTRSRANLNPVKPELTEPEMQEVEKKPSSPSPTRCSQEEEMVVDHAPAQSVPAEPASSSFSFAPEGFVFQAPNGLSSFKFEPLTPRSADAFLTPRSSFFFFSPLICSFFFFFLIKYVGFKISVDLNVLLLFPSSSSFNLPPAPVFGDEQSESSPPKSPLRTSPTIVPPTPGEAVETKHDVPYFRFIFLTHCNLVLFFVCSVRDRMRTAVGQARLLMKERFNQFSGLVDDCELGRGDKITTCTDLQGFWDMVYYQVMPQKTLKVKSLKLSFGLIILHCIAVICKHTVVLHVPISILNILKLTVLTHNPTARFYFHFYGCCCFSRQHLQQLSCVI</sequence>
<dbReference type="AlphaFoldDB" id="A0A3Q0R278"/>
<comment type="similarity">
    <text evidence="1">Belongs to the SAPAP family.</text>
</comment>
<dbReference type="GO" id="GO:0051642">
    <property type="term" value="P:centrosome localization"/>
    <property type="evidence" value="ECO:0007669"/>
    <property type="project" value="TreeGrafter"/>
</dbReference>
<dbReference type="Ensembl" id="ENSACIT00000003626.1">
    <property type="protein sequence ID" value="ENSACIP00000003510.1"/>
    <property type="gene ID" value="ENSACIG00000002743.1"/>
</dbReference>
<dbReference type="PANTHER" id="PTHR12353">
    <property type="entry name" value="DISKS LARGE-ASSOCIATED PROTEIN DAP SAP90/PSD-95-ASSOCIATED PROTEIN"/>
    <property type="match status" value="1"/>
</dbReference>
<dbReference type="Proteomes" id="UP000261340">
    <property type="component" value="Unplaced"/>
</dbReference>
<feature type="transmembrane region" description="Helical" evidence="3">
    <location>
        <begin position="489"/>
        <end position="511"/>
    </location>
</feature>
<dbReference type="GO" id="GO:0007059">
    <property type="term" value="P:chromosome segregation"/>
    <property type="evidence" value="ECO:0007669"/>
    <property type="project" value="TreeGrafter"/>
</dbReference>
<evidence type="ECO:0000256" key="2">
    <source>
        <dbReference type="SAM" id="MobiDB-lite"/>
    </source>
</evidence>
<evidence type="ECO:0000256" key="3">
    <source>
        <dbReference type="SAM" id="Phobius"/>
    </source>
</evidence>
<feature type="region of interest" description="Disordered" evidence="2">
    <location>
        <begin position="230"/>
        <end position="260"/>
    </location>
</feature>
<feature type="transmembrane region" description="Helical" evidence="3">
    <location>
        <begin position="319"/>
        <end position="340"/>
    </location>
</feature>
<evidence type="ECO:0000313" key="5">
    <source>
        <dbReference type="Proteomes" id="UP000261340"/>
    </source>
</evidence>
<accession>A0A3Q0R278</accession>
<dbReference type="GO" id="GO:0051382">
    <property type="term" value="P:kinetochore assembly"/>
    <property type="evidence" value="ECO:0007669"/>
    <property type="project" value="TreeGrafter"/>
</dbReference>
<reference evidence="4" key="1">
    <citation type="submission" date="2025-08" db="UniProtKB">
        <authorList>
            <consortium name="Ensembl"/>
        </authorList>
    </citation>
    <scope>IDENTIFICATION</scope>
</reference>
<feature type="region of interest" description="Disordered" evidence="2">
    <location>
        <begin position="365"/>
        <end position="393"/>
    </location>
</feature>
<dbReference type="InterPro" id="IPR005026">
    <property type="entry name" value="SAPAP"/>
</dbReference>
<feature type="transmembrane region" description="Helical" evidence="3">
    <location>
        <begin position="403"/>
        <end position="422"/>
    </location>
</feature>
<dbReference type="Pfam" id="PF03359">
    <property type="entry name" value="GKAP"/>
    <property type="match status" value="1"/>
</dbReference>
<keyword evidence="3" id="KW-1133">Transmembrane helix</keyword>